<organism evidence="2 3">
    <name type="scientific">Massilimicrobiota timonensis</name>
    <dbReference type="NCBI Taxonomy" id="1776392"/>
    <lineage>
        <taxon>Bacteria</taxon>
        <taxon>Bacillati</taxon>
        <taxon>Bacillota</taxon>
        <taxon>Erysipelotrichia</taxon>
        <taxon>Erysipelotrichales</taxon>
        <taxon>Erysipelotrichaceae</taxon>
        <taxon>Massilimicrobiota</taxon>
    </lineage>
</organism>
<keyword evidence="3" id="KW-1185">Reference proteome</keyword>
<accession>A0A1Y4SKA1</accession>
<evidence type="ECO:0000256" key="1">
    <source>
        <dbReference type="SAM" id="SignalP"/>
    </source>
</evidence>
<dbReference type="Proteomes" id="UP000195305">
    <property type="component" value="Unassembled WGS sequence"/>
</dbReference>
<evidence type="ECO:0000313" key="2">
    <source>
        <dbReference type="EMBL" id="OUQ29273.1"/>
    </source>
</evidence>
<keyword evidence="1" id="KW-0732">Signal</keyword>
<sequence>MNNLKKLIFIILVCMLCVSVEAKSQNPKYKIISNSYKQEDINEMYKIKNELLIDYKEWVKGVDNPDQALADHQDDYHATFKQGVYTIILGDGLGKSLTGDLKVNYCETTKDLKTKSLIWDWLF</sequence>
<protein>
    <submittedName>
        <fullName evidence="2">Uncharacterized protein</fullName>
    </submittedName>
</protein>
<feature type="signal peptide" evidence="1">
    <location>
        <begin position="1"/>
        <end position="22"/>
    </location>
</feature>
<dbReference type="RefSeq" id="WP_087360617.1">
    <property type="nucleotide sequence ID" value="NZ_NFLJ01000092.1"/>
</dbReference>
<evidence type="ECO:0000313" key="3">
    <source>
        <dbReference type="Proteomes" id="UP000195305"/>
    </source>
</evidence>
<name>A0A1Y4SKA1_9FIRM</name>
<reference evidence="2 3" key="1">
    <citation type="journal article" date="2018" name="BMC Genomics">
        <title>Whole genome sequencing and function prediction of 133 gut anaerobes isolated from chicken caecum in pure cultures.</title>
        <authorList>
            <person name="Medvecky M."/>
            <person name="Cejkova D."/>
            <person name="Polansky O."/>
            <person name="Karasova D."/>
            <person name="Kubasova T."/>
            <person name="Cizek A."/>
            <person name="Rychlik I."/>
        </authorList>
    </citation>
    <scope>NUCLEOTIDE SEQUENCE [LARGE SCALE GENOMIC DNA]</scope>
    <source>
        <strain evidence="2 3">An13</strain>
    </source>
</reference>
<dbReference type="EMBL" id="NFLJ01000092">
    <property type="protein sequence ID" value="OUQ29273.1"/>
    <property type="molecule type" value="Genomic_DNA"/>
</dbReference>
<feature type="chain" id="PRO_5012215477" evidence="1">
    <location>
        <begin position="23"/>
        <end position="123"/>
    </location>
</feature>
<dbReference type="AlphaFoldDB" id="A0A1Y4SKA1"/>
<gene>
    <name evidence="2" type="ORF">B5E75_14275</name>
</gene>
<proteinExistence type="predicted"/>
<dbReference type="OrthoDB" id="1643461at2"/>
<comment type="caution">
    <text evidence="2">The sequence shown here is derived from an EMBL/GenBank/DDBJ whole genome shotgun (WGS) entry which is preliminary data.</text>
</comment>